<keyword evidence="2" id="KW-1185">Reference proteome</keyword>
<proteinExistence type="predicted"/>
<dbReference type="NCBIfam" id="NF002696">
    <property type="entry name" value="PRK02487.1-5"/>
    <property type="match status" value="1"/>
</dbReference>
<dbReference type="Gene3D" id="3.30.450.150">
    <property type="entry name" value="Haem-degrading domain"/>
    <property type="match status" value="1"/>
</dbReference>
<evidence type="ECO:0000313" key="1">
    <source>
        <dbReference type="EMBL" id="MBB6250031.1"/>
    </source>
</evidence>
<dbReference type="InterPro" id="IPR038084">
    <property type="entry name" value="PduO/GlcC-like_sf"/>
</dbReference>
<dbReference type="EMBL" id="JACIIZ010000001">
    <property type="protein sequence ID" value="MBB6250031.1"/>
    <property type="molecule type" value="Genomic_DNA"/>
</dbReference>
<accession>A0A7X0AVH3</accession>
<organism evidence="1 2">
    <name type="scientific">Nitrospirillum iridis</name>
    <dbReference type="NCBI Taxonomy" id="765888"/>
    <lineage>
        <taxon>Bacteria</taxon>
        <taxon>Pseudomonadati</taxon>
        <taxon>Pseudomonadota</taxon>
        <taxon>Alphaproteobacteria</taxon>
        <taxon>Rhodospirillales</taxon>
        <taxon>Azospirillaceae</taxon>
        <taxon>Nitrospirillum</taxon>
    </lineage>
</organism>
<dbReference type="SUPFAM" id="SSF143744">
    <property type="entry name" value="GlcG-like"/>
    <property type="match status" value="1"/>
</dbReference>
<dbReference type="InterPro" id="IPR010371">
    <property type="entry name" value="YBR137W-like"/>
</dbReference>
<dbReference type="PANTHER" id="PTHR28255:SF1">
    <property type="entry name" value="UPF0303 PROTEIN YBR137W"/>
    <property type="match status" value="1"/>
</dbReference>
<sequence>MSHEEDLRRIAAQERRLVFDRFGQDEAWALGCWLRQAGLVLAEGAVLVVDVSLHRQQMLRLTVGAATPDHDDWVRRKRNTALHFVRSSYAIGLNLAQQGTTLEIKSGLPLRDYASHGGSVPLVVKGAGCVGALTVSGLPQRDDHGLAMAALAHVQGRDISDITLATLAL</sequence>
<dbReference type="PIRSF" id="PIRSF008757">
    <property type="entry name" value="UCP008757"/>
    <property type="match status" value="1"/>
</dbReference>
<dbReference type="InterPro" id="IPR005624">
    <property type="entry name" value="PduO/GlcC-like"/>
</dbReference>
<protein>
    <submittedName>
        <fullName evidence="1">Uncharacterized protein (UPF0303 family)</fullName>
    </submittedName>
</protein>
<name>A0A7X0AVH3_9PROT</name>
<dbReference type="Proteomes" id="UP000539175">
    <property type="component" value="Unassembled WGS sequence"/>
</dbReference>
<comment type="caution">
    <text evidence="1">The sequence shown here is derived from an EMBL/GenBank/DDBJ whole genome shotgun (WGS) entry which is preliminary data.</text>
</comment>
<dbReference type="AlphaFoldDB" id="A0A7X0AVH3"/>
<dbReference type="PANTHER" id="PTHR28255">
    <property type="match status" value="1"/>
</dbReference>
<dbReference type="RefSeq" id="WP_184797172.1">
    <property type="nucleotide sequence ID" value="NZ_JACIIZ010000001.1"/>
</dbReference>
<reference evidence="1 2" key="1">
    <citation type="submission" date="2020-08" db="EMBL/GenBank/DDBJ databases">
        <title>Genomic Encyclopedia of Type Strains, Phase IV (KMG-IV): sequencing the most valuable type-strain genomes for metagenomic binning, comparative biology and taxonomic classification.</title>
        <authorList>
            <person name="Goeker M."/>
        </authorList>
    </citation>
    <scope>NUCLEOTIDE SEQUENCE [LARGE SCALE GENOMIC DNA]</scope>
    <source>
        <strain evidence="1 2">DSM 22198</strain>
    </source>
</reference>
<dbReference type="Pfam" id="PF03928">
    <property type="entry name" value="HbpS-like"/>
    <property type="match status" value="1"/>
</dbReference>
<gene>
    <name evidence="1" type="ORF">FHS74_000564</name>
</gene>
<evidence type="ECO:0000313" key="2">
    <source>
        <dbReference type="Proteomes" id="UP000539175"/>
    </source>
</evidence>